<evidence type="ECO:0000256" key="1">
    <source>
        <dbReference type="ARBA" id="ARBA00004141"/>
    </source>
</evidence>
<comment type="subcellular location">
    <subcellularLocation>
        <location evidence="1">Membrane</location>
        <topology evidence="1">Multi-pass membrane protein</topology>
    </subcellularLocation>
</comment>
<dbReference type="AlphaFoldDB" id="K0SZY2"/>
<evidence type="ECO:0000256" key="6">
    <source>
        <dbReference type="ARBA" id="ARBA00023136"/>
    </source>
</evidence>
<dbReference type="Proteomes" id="UP000266841">
    <property type="component" value="Unassembled WGS sequence"/>
</dbReference>
<dbReference type="PRINTS" id="PR01607">
    <property type="entry name" value="APYRASEFAMLY"/>
</dbReference>
<reference evidence="9 10" key="1">
    <citation type="journal article" date="2012" name="Genome Biol.">
        <title>Genome and low-iron response of an oceanic diatom adapted to chronic iron limitation.</title>
        <authorList>
            <person name="Lommer M."/>
            <person name="Specht M."/>
            <person name="Roy A.S."/>
            <person name="Kraemer L."/>
            <person name="Andreson R."/>
            <person name="Gutowska M.A."/>
            <person name="Wolf J."/>
            <person name="Bergner S.V."/>
            <person name="Schilhabel M.B."/>
            <person name="Klostermeier U.C."/>
            <person name="Beiko R.G."/>
            <person name="Rosenstiel P."/>
            <person name="Hippler M."/>
            <person name="Laroche J."/>
        </authorList>
    </citation>
    <scope>NUCLEOTIDE SEQUENCE [LARGE SCALE GENOMIC DNA]</scope>
    <source>
        <strain evidence="9 10">CCMP1005</strain>
    </source>
</reference>
<evidence type="ECO:0000259" key="8">
    <source>
        <dbReference type="Pfam" id="PF02872"/>
    </source>
</evidence>
<dbReference type="Gene3D" id="3.90.780.10">
    <property type="entry name" value="5'-Nucleotidase, C-terminal domain"/>
    <property type="match status" value="1"/>
</dbReference>
<name>K0SZY2_THAOC</name>
<dbReference type="InterPro" id="IPR008334">
    <property type="entry name" value="5'-Nucleotdase_C"/>
</dbReference>
<dbReference type="PANTHER" id="PTHR11575">
    <property type="entry name" value="5'-NUCLEOTIDASE-RELATED"/>
    <property type="match status" value="1"/>
</dbReference>
<dbReference type="OrthoDB" id="5345392at2759"/>
<dbReference type="Gene3D" id="3.60.21.10">
    <property type="match status" value="2"/>
</dbReference>
<keyword evidence="10" id="KW-1185">Reference proteome</keyword>
<dbReference type="eggNOG" id="KOG4419">
    <property type="taxonomic scope" value="Eukaryota"/>
</dbReference>
<accession>K0SZY2</accession>
<evidence type="ECO:0000256" key="5">
    <source>
        <dbReference type="ARBA" id="ARBA00022989"/>
    </source>
</evidence>
<feature type="compositionally biased region" description="Basic and acidic residues" evidence="7">
    <location>
        <begin position="565"/>
        <end position="575"/>
    </location>
</feature>
<proteinExistence type="inferred from homology"/>
<keyword evidence="5" id="KW-1133">Transmembrane helix</keyword>
<feature type="region of interest" description="Disordered" evidence="7">
    <location>
        <begin position="544"/>
        <end position="575"/>
    </location>
</feature>
<dbReference type="PANTHER" id="PTHR11575:SF48">
    <property type="entry name" value="5'-NUCLEOTIDASE"/>
    <property type="match status" value="1"/>
</dbReference>
<dbReference type="GO" id="GO:0016020">
    <property type="term" value="C:membrane"/>
    <property type="evidence" value="ECO:0007669"/>
    <property type="project" value="UniProtKB-SubCell"/>
</dbReference>
<evidence type="ECO:0000256" key="7">
    <source>
        <dbReference type="SAM" id="MobiDB-lite"/>
    </source>
</evidence>
<evidence type="ECO:0000256" key="2">
    <source>
        <dbReference type="ARBA" id="ARBA00006654"/>
    </source>
</evidence>
<feature type="compositionally biased region" description="Low complexity" evidence="7">
    <location>
        <begin position="544"/>
        <end position="554"/>
    </location>
</feature>
<dbReference type="GO" id="GO:0009166">
    <property type="term" value="P:nucleotide catabolic process"/>
    <property type="evidence" value="ECO:0007669"/>
    <property type="project" value="InterPro"/>
</dbReference>
<feature type="domain" description="5'-Nucleotidase C-terminal" evidence="8">
    <location>
        <begin position="322"/>
        <end position="471"/>
    </location>
</feature>
<dbReference type="InterPro" id="IPR007248">
    <property type="entry name" value="Mpv17_PMP22"/>
</dbReference>
<dbReference type="SUPFAM" id="SSF55816">
    <property type="entry name" value="5'-nucleotidase (syn. UDP-sugar hydrolase), C-terminal domain"/>
    <property type="match status" value="1"/>
</dbReference>
<sequence length="910" mass="99773">MLHHHRLQLISVNDVYSFDDSDSSSRVPRGGWSRAATLMKSIKSKASTNATGDPSRTSLIVANGDLLGGSSLLQKDQGCGGFQQELPPLNNSEKATNYFPSVHGNGKVYELQPNLKLGLFGLVTKQTPKISSPSDNCVFDEDILKCSRRTVELLRSRGAQVIVAITHLSEAEDRLLAADRLSGIDLILGGHEHEPLATMIHRGDEDVGSPLGVGDEDSKVNEHVNEGGILCFKCGMNGYWVGEVNLDIAFEDDGVKSIYTSWTMHAVTSRIPEDQHVKDVVKKWRAQTELDAMRESFGDEVASGLSLDQALSTLPTGLDTRMSSVRRRESTGSNMVADAMLWFLSSSIHEPKLPMIAMINGGFIRGDRIYKSNFNFTVRDVLRELPFPRHMRVLKIRGKYLKAALCQQLRGSTKGPTGSYPHLSSNSRMRYTTSGSDECISILQFKVDGQEVSNDQMFLVALTCFVAEGNECCTSWLEGQQLEGLDGRHATNGHATDGLAEEGHTTNGHATDGHAAEGHATNGHTTNGYAAAVQTPTVHAVLARAAASSGASGAPENKPKTRTRERKDAPELQDPHRIEVLLGRPNESTASKHVLAEKIKPSASQACKLSWCSFHSRAARRILEACPLPNSSEGPPLAFGVGVSTVKTSASDLLVQVAVEKKDLKSVDWSRNAAFATFGCIYLGGVQYAIYVPLFSRLFPNAARFAAKPIREKLNDSKGLLALAGQVFLDQRPDLTKAMMLYKDNMSEDLAALWKVWVPSTVLNFAFMPMWARVPWVAGTSLIWTCILSAMRGGDVSHKQDLESPFPTGVTLTLLREGLDEMFACPVESDNSTAHVCILGSGPDRVGHVAKVGIHSVLEFSRVLVFWSFGLTNFRIDGKGYIRRRWKRYAQQNDQARPRVRHYDARFGRP</sequence>
<dbReference type="SUPFAM" id="SSF56300">
    <property type="entry name" value="Metallo-dependent phosphatases"/>
    <property type="match status" value="1"/>
</dbReference>
<dbReference type="Pfam" id="PF04117">
    <property type="entry name" value="Mpv17_PMP22"/>
    <property type="match status" value="1"/>
</dbReference>
<keyword evidence="6" id="KW-0472">Membrane</keyword>
<comment type="similarity">
    <text evidence="2">Belongs to the 5'-nucleotidase family.</text>
</comment>
<dbReference type="InterPro" id="IPR006179">
    <property type="entry name" value="5_nucleotidase/apyrase"/>
</dbReference>
<feature type="region of interest" description="Disordered" evidence="7">
    <location>
        <begin position="488"/>
        <end position="527"/>
    </location>
</feature>
<dbReference type="Pfam" id="PF02872">
    <property type="entry name" value="5_nucleotid_C"/>
    <property type="match status" value="1"/>
</dbReference>
<evidence type="ECO:0000313" key="9">
    <source>
        <dbReference type="EMBL" id="EJK63722.1"/>
    </source>
</evidence>
<evidence type="ECO:0000256" key="3">
    <source>
        <dbReference type="ARBA" id="ARBA00006824"/>
    </source>
</evidence>
<dbReference type="InterPro" id="IPR029052">
    <property type="entry name" value="Metallo-depent_PP-like"/>
</dbReference>
<comment type="caution">
    <text evidence="9">The sequence shown here is derived from an EMBL/GenBank/DDBJ whole genome shotgun (WGS) entry which is preliminary data.</text>
</comment>
<comment type="similarity">
    <text evidence="3">Belongs to the peroxisomal membrane protein PXMP2/4 family.</text>
</comment>
<keyword evidence="4" id="KW-0812">Transmembrane</keyword>
<evidence type="ECO:0000256" key="4">
    <source>
        <dbReference type="ARBA" id="ARBA00022692"/>
    </source>
</evidence>
<gene>
    <name evidence="9" type="ORF">THAOC_15600</name>
</gene>
<organism evidence="9 10">
    <name type="scientific">Thalassiosira oceanica</name>
    <name type="common">Marine diatom</name>
    <dbReference type="NCBI Taxonomy" id="159749"/>
    <lineage>
        <taxon>Eukaryota</taxon>
        <taxon>Sar</taxon>
        <taxon>Stramenopiles</taxon>
        <taxon>Ochrophyta</taxon>
        <taxon>Bacillariophyta</taxon>
        <taxon>Coscinodiscophyceae</taxon>
        <taxon>Thalassiosirophycidae</taxon>
        <taxon>Thalassiosirales</taxon>
        <taxon>Thalassiosiraceae</taxon>
        <taxon>Thalassiosira</taxon>
    </lineage>
</organism>
<dbReference type="GO" id="GO:0016787">
    <property type="term" value="F:hydrolase activity"/>
    <property type="evidence" value="ECO:0007669"/>
    <property type="project" value="InterPro"/>
</dbReference>
<evidence type="ECO:0000313" key="10">
    <source>
        <dbReference type="Proteomes" id="UP000266841"/>
    </source>
</evidence>
<protein>
    <recommendedName>
        <fullName evidence="8">5'-Nucleotidase C-terminal domain-containing protein</fullName>
    </recommendedName>
</protein>
<dbReference type="EMBL" id="AGNL01018049">
    <property type="protein sequence ID" value="EJK63722.1"/>
    <property type="molecule type" value="Genomic_DNA"/>
</dbReference>
<dbReference type="InterPro" id="IPR036907">
    <property type="entry name" value="5'-Nucleotdase_C_sf"/>
</dbReference>